<accession>A0A7G9ZDA8</accession>
<protein>
    <submittedName>
        <fullName evidence="1">Uncharacterized protein</fullName>
    </submittedName>
</protein>
<proteinExistence type="predicted"/>
<sequence>MAGMCVVHSPPALLLLNRMSGFLFRVSGRFCPRINCRAKREHIACARAYALVVAVCATCCSGGCVHDLV</sequence>
<dbReference type="AlphaFoldDB" id="A0A7G9ZDA8"/>
<organism evidence="1">
    <name type="scientific">Candidatus Methanophaga sp. ANME-1 ERB7</name>
    <dbReference type="NCBI Taxonomy" id="2759913"/>
    <lineage>
        <taxon>Archaea</taxon>
        <taxon>Methanobacteriati</taxon>
        <taxon>Methanobacteriota</taxon>
        <taxon>Stenosarchaea group</taxon>
        <taxon>Methanomicrobia</taxon>
        <taxon>Candidatus Methanophagales</taxon>
        <taxon>Candidatus Methanophagaceae</taxon>
        <taxon>Candidatus Methanophaga</taxon>
    </lineage>
</organism>
<gene>
    <name evidence="1" type="ORF">DKLEMCON_00024</name>
</gene>
<evidence type="ECO:0000313" key="1">
    <source>
        <dbReference type="EMBL" id="QNO58242.1"/>
    </source>
</evidence>
<dbReference type="EMBL" id="MT631717">
    <property type="protein sequence ID" value="QNO58242.1"/>
    <property type="molecule type" value="Genomic_DNA"/>
</dbReference>
<reference evidence="1" key="1">
    <citation type="submission" date="2020-06" db="EMBL/GenBank/DDBJ databases">
        <title>Unique genomic features of the anaerobic methanotrophic archaea.</title>
        <authorList>
            <person name="Chadwick G.L."/>
            <person name="Skennerton C.T."/>
            <person name="Laso-Perez R."/>
            <person name="Leu A.O."/>
            <person name="Speth D.R."/>
            <person name="Yu H."/>
            <person name="Morgan-Lang C."/>
            <person name="Hatzenpichler R."/>
            <person name="Goudeau D."/>
            <person name="Malmstrom R."/>
            <person name="Brazelton W.J."/>
            <person name="Woyke T."/>
            <person name="Hallam S.J."/>
            <person name="Tyson G.W."/>
            <person name="Wegener G."/>
            <person name="Boetius A."/>
            <person name="Orphan V."/>
        </authorList>
    </citation>
    <scope>NUCLEOTIDE SEQUENCE</scope>
</reference>
<name>A0A7G9ZDA8_9EURY</name>